<feature type="repeat" description="WD" evidence="4">
    <location>
        <begin position="110"/>
        <end position="145"/>
    </location>
</feature>
<evidence type="ECO:0008006" key="7">
    <source>
        <dbReference type="Google" id="ProtNLM"/>
    </source>
</evidence>
<dbReference type="InterPro" id="IPR045223">
    <property type="entry name" value="RACK1-like"/>
</dbReference>
<evidence type="ECO:0000256" key="4">
    <source>
        <dbReference type="PROSITE-ProRule" id="PRU00221"/>
    </source>
</evidence>
<dbReference type="InterPro" id="IPR036322">
    <property type="entry name" value="WD40_repeat_dom_sf"/>
</dbReference>
<dbReference type="InterPro" id="IPR015943">
    <property type="entry name" value="WD40/YVTN_repeat-like_dom_sf"/>
</dbReference>
<evidence type="ECO:0000313" key="5">
    <source>
        <dbReference type="EMBL" id="MBW0572683.1"/>
    </source>
</evidence>
<dbReference type="Gene3D" id="2.130.10.10">
    <property type="entry name" value="YVTN repeat-like/Quinoprotein amine dehydrogenase"/>
    <property type="match status" value="1"/>
</dbReference>
<accession>A0A9Q3K182</accession>
<name>A0A9Q3K182_9BASI</name>
<dbReference type="SMART" id="SM00320">
    <property type="entry name" value="WD40"/>
    <property type="match status" value="3"/>
</dbReference>
<dbReference type="PANTHER" id="PTHR19868">
    <property type="entry name" value="RECEPTOR FOR ACTIVATED PROTEIN KINASE C RACK1"/>
    <property type="match status" value="1"/>
</dbReference>
<feature type="repeat" description="WD" evidence="4">
    <location>
        <begin position="154"/>
        <end position="195"/>
    </location>
</feature>
<dbReference type="PRINTS" id="PR00320">
    <property type="entry name" value="GPROTEINBRPT"/>
</dbReference>
<sequence length="198" mass="22145">MIKPYWGCIIPLQSQLVWKWLSTFQITISDTTVGGTIVPIHNEHHPSITFRSHEGHRQNTLTTTQIDIAQKTCPNRCSSSVGNQQIVSGSRDPTIKLWNTLSECKFEIKDEGHNGWVSCVRFSLNPMNPVIVSAGWDKVAKVWELPQCNLRTEHHGHTGYLNTVTISPNGSLCASGGKDNITILWDLNEGKHLYSLEA</sequence>
<dbReference type="InterPro" id="IPR019775">
    <property type="entry name" value="WD40_repeat_CS"/>
</dbReference>
<dbReference type="PROSITE" id="PS00678">
    <property type="entry name" value="WD_REPEATS_1"/>
    <property type="match status" value="2"/>
</dbReference>
<dbReference type="OrthoDB" id="7875889at2759"/>
<dbReference type="GO" id="GO:0043022">
    <property type="term" value="F:ribosome binding"/>
    <property type="evidence" value="ECO:0007669"/>
    <property type="project" value="InterPro"/>
</dbReference>
<proteinExistence type="inferred from homology"/>
<reference evidence="5" key="1">
    <citation type="submission" date="2021-03" db="EMBL/GenBank/DDBJ databases">
        <title>Draft genome sequence of rust myrtle Austropuccinia psidii MF-1, a brazilian biotype.</title>
        <authorList>
            <person name="Quecine M.C."/>
            <person name="Pachon D.M.R."/>
            <person name="Bonatelli M.L."/>
            <person name="Correr F.H."/>
            <person name="Franceschini L.M."/>
            <person name="Leite T.F."/>
            <person name="Margarido G.R.A."/>
            <person name="Almeida C.A."/>
            <person name="Ferrarezi J.A."/>
            <person name="Labate C.A."/>
        </authorList>
    </citation>
    <scope>NUCLEOTIDE SEQUENCE</scope>
    <source>
        <strain evidence="5">MF-1</strain>
    </source>
</reference>
<dbReference type="EMBL" id="AVOT02090569">
    <property type="protein sequence ID" value="MBW0572683.1"/>
    <property type="molecule type" value="Genomic_DNA"/>
</dbReference>
<organism evidence="5 6">
    <name type="scientific">Austropuccinia psidii MF-1</name>
    <dbReference type="NCBI Taxonomy" id="1389203"/>
    <lineage>
        <taxon>Eukaryota</taxon>
        <taxon>Fungi</taxon>
        <taxon>Dikarya</taxon>
        <taxon>Basidiomycota</taxon>
        <taxon>Pucciniomycotina</taxon>
        <taxon>Pucciniomycetes</taxon>
        <taxon>Pucciniales</taxon>
        <taxon>Sphaerophragmiaceae</taxon>
        <taxon>Austropuccinia</taxon>
    </lineage>
</organism>
<dbReference type="PROSITE" id="PS50294">
    <property type="entry name" value="WD_REPEATS_REGION"/>
    <property type="match status" value="1"/>
</dbReference>
<keyword evidence="3" id="KW-0677">Repeat</keyword>
<keyword evidence="6" id="KW-1185">Reference proteome</keyword>
<dbReference type="AlphaFoldDB" id="A0A9Q3K182"/>
<dbReference type="InterPro" id="IPR001680">
    <property type="entry name" value="WD40_rpt"/>
</dbReference>
<evidence type="ECO:0000256" key="3">
    <source>
        <dbReference type="ARBA" id="ARBA00022737"/>
    </source>
</evidence>
<dbReference type="SUPFAM" id="SSF50978">
    <property type="entry name" value="WD40 repeat-like"/>
    <property type="match status" value="1"/>
</dbReference>
<evidence type="ECO:0000256" key="2">
    <source>
        <dbReference type="ARBA" id="ARBA00022574"/>
    </source>
</evidence>
<dbReference type="InterPro" id="IPR020472">
    <property type="entry name" value="WD40_PAC1"/>
</dbReference>
<comment type="similarity">
    <text evidence="1">Belongs to the WD repeat G protein beta family. Ribosomal protein RACK1 subfamily.</text>
</comment>
<keyword evidence="2 4" id="KW-0853">WD repeat</keyword>
<dbReference type="Proteomes" id="UP000765509">
    <property type="component" value="Unassembled WGS sequence"/>
</dbReference>
<comment type="caution">
    <text evidence="5">The sequence shown here is derived from an EMBL/GenBank/DDBJ whole genome shotgun (WGS) entry which is preliminary data.</text>
</comment>
<evidence type="ECO:0000256" key="1">
    <source>
        <dbReference type="ARBA" id="ARBA00007253"/>
    </source>
</evidence>
<dbReference type="GO" id="GO:0045182">
    <property type="term" value="F:translation regulator activity"/>
    <property type="evidence" value="ECO:0007669"/>
    <property type="project" value="InterPro"/>
</dbReference>
<dbReference type="Pfam" id="PF00400">
    <property type="entry name" value="WD40"/>
    <property type="match status" value="3"/>
</dbReference>
<dbReference type="PROSITE" id="PS50082">
    <property type="entry name" value="WD_REPEATS_2"/>
    <property type="match status" value="2"/>
</dbReference>
<protein>
    <recommendedName>
        <fullName evidence="7">Guanine nucleotide-binding protein subunit beta-like protein</fullName>
    </recommendedName>
</protein>
<gene>
    <name evidence="5" type="ORF">O181_112398</name>
</gene>
<dbReference type="FunFam" id="2.130.10.10:FF:000615">
    <property type="entry name" value="Receptor for activated C kinase 1"/>
    <property type="match status" value="1"/>
</dbReference>
<evidence type="ECO:0000313" key="6">
    <source>
        <dbReference type="Proteomes" id="UP000765509"/>
    </source>
</evidence>